<feature type="region of interest" description="Disordered" evidence="1">
    <location>
        <begin position="10"/>
        <end position="52"/>
    </location>
</feature>
<reference evidence="2" key="1">
    <citation type="submission" date="2021-01" db="EMBL/GenBank/DDBJ databases">
        <title>Whole genome shotgun sequence of Planotetraspora silvatica NBRC 100141.</title>
        <authorList>
            <person name="Komaki H."/>
            <person name="Tamura T."/>
        </authorList>
    </citation>
    <scope>NUCLEOTIDE SEQUENCE</scope>
    <source>
        <strain evidence="2">NBRC 100141</strain>
    </source>
</reference>
<evidence type="ECO:0000256" key="1">
    <source>
        <dbReference type="SAM" id="MobiDB-lite"/>
    </source>
</evidence>
<accession>A0A8J3UQP1</accession>
<evidence type="ECO:0000313" key="2">
    <source>
        <dbReference type="EMBL" id="GII49553.1"/>
    </source>
</evidence>
<keyword evidence="3" id="KW-1185">Reference proteome</keyword>
<dbReference type="AlphaFoldDB" id="A0A8J3UQP1"/>
<evidence type="ECO:0000313" key="3">
    <source>
        <dbReference type="Proteomes" id="UP000644610"/>
    </source>
</evidence>
<dbReference type="EMBL" id="BOOQ01000043">
    <property type="protein sequence ID" value="GII49553.1"/>
    <property type="molecule type" value="Genomic_DNA"/>
</dbReference>
<name>A0A8J3UQP1_9ACTN</name>
<organism evidence="2 3">
    <name type="scientific">Planotetraspora silvatica</name>
    <dbReference type="NCBI Taxonomy" id="234614"/>
    <lineage>
        <taxon>Bacteria</taxon>
        <taxon>Bacillati</taxon>
        <taxon>Actinomycetota</taxon>
        <taxon>Actinomycetes</taxon>
        <taxon>Streptosporangiales</taxon>
        <taxon>Streptosporangiaceae</taxon>
        <taxon>Planotetraspora</taxon>
    </lineage>
</organism>
<sequence>MEPYILNVRGANRIPAGTAKPPGTRHSTRPRGPTGRVEPVRTEGLPPRWSPDLITVTGTATPQAVPSHLGRRSERPRWLPLVRKFFQVCESTGALVCGSLCFCR</sequence>
<proteinExistence type="predicted"/>
<comment type="caution">
    <text evidence="2">The sequence shown here is derived from an EMBL/GenBank/DDBJ whole genome shotgun (WGS) entry which is preliminary data.</text>
</comment>
<protein>
    <submittedName>
        <fullName evidence="2">Uncharacterized protein</fullName>
    </submittedName>
</protein>
<dbReference type="Proteomes" id="UP000644610">
    <property type="component" value="Unassembled WGS sequence"/>
</dbReference>
<gene>
    <name evidence="2" type="ORF">Psi02_59770</name>
</gene>